<gene>
    <name evidence="1" type="ORF">HPLM_LOCUS175</name>
</gene>
<organism evidence="3">
    <name type="scientific">Haemonchus placei</name>
    <name type="common">Barber's pole worm</name>
    <dbReference type="NCBI Taxonomy" id="6290"/>
    <lineage>
        <taxon>Eukaryota</taxon>
        <taxon>Metazoa</taxon>
        <taxon>Ecdysozoa</taxon>
        <taxon>Nematoda</taxon>
        <taxon>Chromadorea</taxon>
        <taxon>Rhabditida</taxon>
        <taxon>Rhabditina</taxon>
        <taxon>Rhabditomorpha</taxon>
        <taxon>Strongyloidea</taxon>
        <taxon>Trichostrongylidae</taxon>
        <taxon>Haemonchus</taxon>
    </lineage>
</organism>
<protein>
    <submittedName>
        <fullName evidence="3">Ovule protein</fullName>
    </submittedName>
</protein>
<evidence type="ECO:0000313" key="2">
    <source>
        <dbReference type="Proteomes" id="UP000268014"/>
    </source>
</evidence>
<dbReference type="Proteomes" id="UP000268014">
    <property type="component" value="Unassembled WGS sequence"/>
</dbReference>
<dbReference type="AlphaFoldDB" id="A0A0N4VSA7"/>
<proteinExistence type="predicted"/>
<keyword evidence="2" id="KW-1185">Reference proteome</keyword>
<reference evidence="1 2" key="2">
    <citation type="submission" date="2018-11" db="EMBL/GenBank/DDBJ databases">
        <authorList>
            <consortium name="Pathogen Informatics"/>
        </authorList>
    </citation>
    <scope>NUCLEOTIDE SEQUENCE [LARGE SCALE GENOMIC DNA]</scope>
    <source>
        <strain evidence="1 2">MHpl1</strain>
    </source>
</reference>
<sequence length="54" mass="6148">PRAPKEFSKEALIFDPSLLRLLHCVANLSPFLLLSFDHTLSVVSNHFFPCCKTF</sequence>
<evidence type="ECO:0000313" key="1">
    <source>
        <dbReference type="EMBL" id="VDO04682.1"/>
    </source>
</evidence>
<accession>A0A0N4VSA7</accession>
<evidence type="ECO:0000313" key="3">
    <source>
        <dbReference type="WBParaSite" id="HPLM_0000017401-mRNA-1"/>
    </source>
</evidence>
<dbReference type="WBParaSite" id="HPLM_0000017401-mRNA-1">
    <property type="protein sequence ID" value="HPLM_0000017401-mRNA-1"/>
    <property type="gene ID" value="HPLM_0000017401"/>
</dbReference>
<name>A0A0N4VSA7_HAEPC</name>
<reference evidence="3" key="1">
    <citation type="submission" date="2017-02" db="UniProtKB">
        <authorList>
            <consortium name="WormBaseParasite"/>
        </authorList>
    </citation>
    <scope>IDENTIFICATION</scope>
</reference>
<dbReference type="EMBL" id="UZAF01000094">
    <property type="protein sequence ID" value="VDO04682.1"/>
    <property type="molecule type" value="Genomic_DNA"/>
</dbReference>